<reference evidence="1 2" key="1">
    <citation type="journal article" date="2010" name="J. Bacteriol.">
        <title>The Citrobacter rodentium genome sequence reveals convergent evolution with human pathogenic Escherichia coli.</title>
        <authorList>
            <person name="Petty N.K."/>
            <person name="Bulgin R."/>
            <person name="Crepin V.F."/>
            <person name="Cerdeno-Tarraga A.M."/>
            <person name="Schroeder G.N."/>
            <person name="Quail M.A."/>
            <person name="Lennard N."/>
            <person name="Corton C."/>
            <person name="Barron A."/>
            <person name="Clark L."/>
            <person name="Toribio A.L."/>
            <person name="Parkhill J."/>
            <person name="Dougan G."/>
            <person name="Frankel G."/>
            <person name="Thomson N.R."/>
        </authorList>
    </citation>
    <scope>NUCLEOTIDE SEQUENCE [LARGE SCALE GENOMIC DNA]</scope>
    <source>
        <strain evidence="1 2">ICC168</strain>
    </source>
</reference>
<organism evidence="1 2">
    <name type="scientific">Citrobacter rodentium (strain ICC168)</name>
    <name type="common">Citrobacter freundii biotype 4280</name>
    <dbReference type="NCBI Taxonomy" id="637910"/>
    <lineage>
        <taxon>Bacteria</taxon>
        <taxon>Pseudomonadati</taxon>
        <taxon>Pseudomonadota</taxon>
        <taxon>Gammaproteobacteria</taxon>
        <taxon>Enterobacterales</taxon>
        <taxon>Enterobacteriaceae</taxon>
        <taxon>Citrobacter</taxon>
    </lineage>
</organism>
<dbReference type="HOGENOM" id="CLU_1472732_0_0_6"/>
<proteinExistence type="predicted"/>
<dbReference type="SUPFAM" id="SSF46894">
    <property type="entry name" value="C-terminal effector domain of the bipartite response regulators"/>
    <property type="match status" value="1"/>
</dbReference>
<dbReference type="Proteomes" id="UP000001889">
    <property type="component" value="Chromosome"/>
</dbReference>
<name>D2TJK8_CITRI</name>
<evidence type="ECO:0000313" key="1">
    <source>
        <dbReference type="EMBL" id="CBG89646.1"/>
    </source>
</evidence>
<dbReference type="InterPro" id="IPR016032">
    <property type="entry name" value="Sig_transdc_resp-reg_C-effctor"/>
</dbReference>
<dbReference type="eggNOG" id="ENOG50331UV">
    <property type="taxonomic scope" value="Bacteria"/>
</dbReference>
<gene>
    <name evidence="1" type="ordered locus">ROD_29081</name>
</gene>
<sequence length="194" mass="22057">MKSNYYYGNKNMAIYIISNDNYLQEGIVLLAKDAGMEIIIETIHHLPIEKLTFDDTVILHLHLNNKCCARDIPRLNKKCKLLIIQNAQKSALICDADLIINAREPLSAVIQAITSLVKMKKNKAVKNHLLNRVEKIIIRESLEGKDINLIAKSLSLPPKRVYTYRNIACKKLGGNKIHDLLLIKENIFEENALS</sequence>
<dbReference type="STRING" id="637910.ROD_29081"/>
<evidence type="ECO:0000313" key="2">
    <source>
        <dbReference type="Proteomes" id="UP000001889"/>
    </source>
</evidence>
<accession>D2TJK8</accession>
<dbReference type="EMBL" id="FN543502">
    <property type="protein sequence ID" value="CBG89646.1"/>
    <property type="molecule type" value="Genomic_DNA"/>
</dbReference>
<protein>
    <submittedName>
        <fullName evidence="1">Uncharacterized protein</fullName>
    </submittedName>
</protein>
<dbReference type="GO" id="GO:0003677">
    <property type="term" value="F:DNA binding"/>
    <property type="evidence" value="ECO:0007669"/>
    <property type="project" value="InterPro"/>
</dbReference>
<keyword evidence="2" id="KW-1185">Reference proteome</keyword>
<dbReference type="AlphaFoldDB" id="D2TJK8"/>
<dbReference type="GO" id="GO:0006355">
    <property type="term" value="P:regulation of DNA-templated transcription"/>
    <property type="evidence" value="ECO:0007669"/>
    <property type="project" value="InterPro"/>
</dbReference>
<dbReference type="KEGG" id="cro:ROD_29081"/>